<dbReference type="Proteomes" id="UP000769528">
    <property type="component" value="Unassembled WGS sequence"/>
</dbReference>
<comment type="subunit">
    <text evidence="11">Forms a complex with TRM82.</text>
</comment>
<keyword evidence="3 11" id="KW-0820">tRNA-binding</keyword>
<comment type="function">
    <text evidence="11">Catalyzes the formation of N(7)-methylguanine at position 46 (m7G46) in tRNA.</text>
</comment>
<feature type="binding site" evidence="11">
    <location>
        <begin position="144"/>
        <end position="145"/>
    </location>
    <ligand>
        <name>S-adenosyl-L-methionine</name>
        <dbReference type="ChEBI" id="CHEBI:59789"/>
    </ligand>
</feature>
<feature type="binding site" evidence="11">
    <location>
        <position position="121"/>
    </location>
    <ligand>
        <name>S-adenosyl-L-methionine</name>
        <dbReference type="ChEBI" id="CHEBI:59789"/>
    </ligand>
</feature>
<protein>
    <recommendedName>
        <fullName evidence="11">tRNA (guanine-N(7)-)-methyltransferase</fullName>
        <ecNumber evidence="11">2.1.1.33</ecNumber>
    </recommendedName>
    <alternativeName>
        <fullName evidence="11">Transfer RNA methyltransferase 8</fullName>
    </alternativeName>
    <alternativeName>
        <fullName evidence="11">tRNA (guanine(46)-N(7))-methyltransferase</fullName>
    </alternativeName>
    <alternativeName>
        <fullName evidence="11">tRNA(m7G46)-methyltransferase</fullName>
    </alternativeName>
</protein>
<dbReference type="GO" id="GO:0005634">
    <property type="term" value="C:nucleus"/>
    <property type="evidence" value="ECO:0007669"/>
    <property type="project" value="UniProtKB-SubCell"/>
</dbReference>
<comment type="pathway">
    <text evidence="10 11">tRNA modification; N(7)-methylguanine-tRNA biosynthesis.</text>
</comment>
<keyword evidence="5 11" id="KW-0808">Transferase</keyword>
<keyword evidence="14" id="KW-1185">Reference proteome</keyword>
<dbReference type="GO" id="GO:0008176">
    <property type="term" value="F:tRNA (guanine(46)-N7)-methyltransferase activity"/>
    <property type="evidence" value="ECO:0007669"/>
    <property type="project" value="UniProtKB-UniRule"/>
</dbReference>
<keyword evidence="6 11" id="KW-0949">S-adenosyl-L-methionine</keyword>
<feature type="active site" evidence="11">
    <location>
        <position position="204"/>
    </location>
</feature>
<reference evidence="13" key="1">
    <citation type="journal article" date="2021" name="Open Biol.">
        <title>Shared evolutionary footprints suggest mitochondrial oxidative damage underlies multiple complex I losses in fungi.</title>
        <authorList>
            <person name="Schikora-Tamarit M.A."/>
            <person name="Marcet-Houben M."/>
            <person name="Nosek J."/>
            <person name="Gabaldon T."/>
        </authorList>
    </citation>
    <scope>NUCLEOTIDE SEQUENCE</scope>
    <source>
        <strain evidence="13">CBS6341</strain>
    </source>
</reference>
<feature type="binding site" evidence="11">
    <location>
        <begin position="279"/>
        <end position="281"/>
    </location>
    <ligand>
        <name>S-adenosyl-L-methionine</name>
        <dbReference type="ChEBI" id="CHEBI:59789"/>
    </ligand>
</feature>
<keyword evidence="9 11" id="KW-0539">Nucleus</keyword>
<keyword evidence="4 11" id="KW-0489">Methyltransferase</keyword>
<comment type="catalytic activity">
    <reaction evidence="1 11">
        <text>guanosine(46) in tRNA + S-adenosyl-L-methionine = N(7)-methylguanosine(46) in tRNA + S-adenosyl-L-homocysteine</text>
        <dbReference type="Rhea" id="RHEA:42708"/>
        <dbReference type="Rhea" id="RHEA-COMP:10188"/>
        <dbReference type="Rhea" id="RHEA-COMP:10189"/>
        <dbReference type="ChEBI" id="CHEBI:57856"/>
        <dbReference type="ChEBI" id="CHEBI:59789"/>
        <dbReference type="ChEBI" id="CHEBI:74269"/>
        <dbReference type="ChEBI" id="CHEBI:74480"/>
        <dbReference type="EC" id="2.1.1.33"/>
    </reaction>
</comment>
<evidence type="ECO:0000256" key="1">
    <source>
        <dbReference type="ARBA" id="ARBA00000142"/>
    </source>
</evidence>
<dbReference type="PANTHER" id="PTHR23417:SF16">
    <property type="entry name" value="TRNA (GUANINE-N(7)-)-METHYLTRANSFERASE"/>
    <property type="match status" value="1"/>
</dbReference>
<keyword evidence="7 11" id="KW-0819">tRNA processing</keyword>
<keyword evidence="12" id="KW-0175">Coiled coil</keyword>
<dbReference type="GO" id="GO:0000049">
    <property type="term" value="F:tRNA binding"/>
    <property type="evidence" value="ECO:0007669"/>
    <property type="project" value="UniProtKB-UniRule"/>
</dbReference>
<dbReference type="PANTHER" id="PTHR23417">
    <property type="entry name" value="3-DEOXY-D-MANNO-OCTULOSONIC-ACID TRANSFERASE/TRNA GUANINE-N 7 - -METHYLTRANSFERASE"/>
    <property type="match status" value="1"/>
</dbReference>
<evidence type="ECO:0000313" key="13">
    <source>
        <dbReference type="EMBL" id="KAH3680239.1"/>
    </source>
</evidence>
<comment type="similarity">
    <text evidence="11">Belongs to the class I-like SAM-binding methyltransferase superfamily. TrmB family.</text>
</comment>
<evidence type="ECO:0000256" key="3">
    <source>
        <dbReference type="ARBA" id="ARBA00022555"/>
    </source>
</evidence>
<dbReference type="InterPro" id="IPR029063">
    <property type="entry name" value="SAM-dependent_MTases_sf"/>
</dbReference>
<comment type="subcellular location">
    <subcellularLocation>
        <location evidence="2 11">Nucleus</location>
    </subcellularLocation>
</comment>
<evidence type="ECO:0000256" key="8">
    <source>
        <dbReference type="ARBA" id="ARBA00022884"/>
    </source>
</evidence>
<evidence type="ECO:0000256" key="6">
    <source>
        <dbReference type="ARBA" id="ARBA00022691"/>
    </source>
</evidence>
<dbReference type="Pfam" id="PF02390">
    <property type="entry name" value="Methyltransf_4"/>
    <property type="match status" value="1"/>
</dbReference>
<dbReference type="InterPro" id="IPR025763">
    <property type="entry name" value="Trm8_euk"/>
</dbReference>
<evidence type="ECO:0000256" key="11">
    <source>
        <dbReference type="HAMAP-Rule" id="MF_03055"/>
    </source>
</evidence>
<dbReference type="EC" id="2.1.1.33" evidence="11"/>
<name>A0A9P8TIP0_9ASCO</name>
<evidence type="ECO:0000313" key="14">
    <source>
        <dbReference type="Proteomes" id="UP000769528"/>
    </source>
</evidence>
<gene>
    <name evidence="11" type="primary">TRM8</name>
    <name evidence="13" type="ORF">WICMUC_000420</name>
</gene>
<dbReference type="PROSITE" id="PS51625">
    <property type="entry name" value="SAM_MT_TRMB"/>
    <property type="match status" value="1"/>
</dbReference>
<comment type="caution">
    <text evidence="13">The sequence shown here is derived from an EMBL/GenBank/DDBJ whole genome shotgun (WGS) entry which is preliminary data.</text>
</comment>
<dbReference type="Gene3D" id="3.40.50.150">
    <property type="entry name" value="Vaccinia Virus protein VP39"/>
    <property type="match status" value="1"/>
</dbReference>
<evidence type="ECO:0000256" key="9">
    <source>
        <dbReference type="ARBA" id="ARBA00023242"/>
    </source>
</evidence>
<evidence type="ECO:0000256" key="2">
    <source>
        <dbReference type="ARBA" id="ARBA00004123"/>
    </source>
</evidence>
<accession>A0A9P8TIP0</accession>
<reference evidence="13" key="2">
    <citation type="submission" date="2021-01" db="EMBL/GenBank/DDBJ databases">
        <authorList>
            <person name="Schikora-Tamarit M.A."/>
        </authorList>
    </citation>
    <scope>NUCLEOTIDE SEQUENCE</scope>
    <source>
        <strain evidence="13">CBS6341</strain>
    </source>
</reference>
<dbReference type="AlphaFoldDB" id="A0A9P8TIP0"/>
<feature type="binding site" evidence="11">
    <location>
        <begin position="181"/>
        <end position="182"/>
    </location>
    <ligand>
        <name>S-adenosyl-L-methionine</name>
        <dbReference type="ChEBI" id="CHEBI:59789"/>
    </ligand>
</feature>
<sequence length="303" mass="36411">MSEIIKQEKKLNRNELQKLQSENYAKRQNYRQEREELRKNLKHVRIDQEFLTNDKENNDNDKIELPKKRFYRQRAHSNPFSDHRLEYPISPNHMDWSKFYPYYYDEINNKMNKQVTIADIGCGFGGLMVDLSPEFPNNLILGMEIRVQVTNYVEDRIIALRQQNLNNDSTNYQNINVIRGNAMKFLPNFFQKSQLEKIFFCFPDPHFKQRKHKARIVTNTLLSEYAYVLKEGGIIYTITDVLDLHEWMVKHLDQHPLFERLDEVFEKNDKCVEIMTYSTEEGKKVERNKGQKYIKCYKRLPNP</sequence>
<dbReference type="HAMAP" id="MF_03055">
    <property type="entry name" value="tRNA_methyltr_TrmB_euk"/>
    <property type="match status" value="1"/>
</dbReference>
<evidence type="ECO:0000256" key="12">
    <source>
        <dbReference type="SAM" id="Coils"/>
    </source>
</evidence>
<dbReference type="NCBIfam" id="TIGR00091">
    <property type="entry name" value="tRNA (guanosine(46)-N7)-methyltransferase TrmB"/>
    <property type="match status" value="1"/>
</dbReference>
<dbReference type="OrthoDB" id="47276at2759"/>
<proteinExistence type="inferred from homology"/>
<evidence type="ECO:0000256" key="10">
    <source>
        <dbReference type="ARBA" id="ARBA00060552"/>
    </source>
</evidence>
<organism evidence="13 14">
    <name type="scientific">Wickerhamomyces mucosus</name>
    <dbReference type="NCBI Taxonomy" id="1378264"/>
    <lineage>
        <taxon>Eukaryota</taxon>
        <taxon>Fungi</taxon>
        <taxon>Dikarya</taxon>
        <taxon>Ascomycota</taxon>
        <taxon>Saccharomycotina</taxon>
        <taxon>Saccharomycetes</taxon>
        <taxon>Phaffomycetales</taxon>
        <taxon>Wickerhamomycetaceae</taxon>
        <taxon>Wickerhamomyces</taxon>
    </lineage>
</organism>
<dbReference type="InterPro" id="IPR003358">
    <property type="entry name" value="tRNA_(Gua-N-7)_MeTrfase_Trmb"/>
</dbReference>
<feature type="binding site" evidence="11">
    <location>
        <position position="201"/>
    </location>
    <ligand>
        <name>S-adenosyl-L-methionine</name>
        <dbReference type="ChEBI" id="CHEBI:59789"/>
    </ligand>
</feature>
<keyword evidence="8 11" id="KW-0694">RNA-binding</keyword>
<dbReference type="GO" id="GO:0106143">
    <property type="term" value="C:tRNA (m7G46) methyltransferase complex"/>
    <property type="evidence" value="ECO:0007669"/>
    <property type="project" value="UniProtKB-ARBA"/>
</dbReference>
<dbReference type="CDD" id="cd02440">
    <property type="entry name" value="AdoMet_MTases"/>
    <property type="match status" value="1"/>
</dbReference>
<evidence type="ECO:0000256" key="4">
    <source>
        <dbReference type="ARBA" id="ARBA00022603"/>
    </source>
</evidence>
<evidence type="ECO:0000256" key="5">
    <source>
        <dbReference type="ARBA" id="ARBA00022679"/>
    </source>
</evidence>
<dbReference type="FunFam" id="3.40.50.150:FF:000060">
    <property type="entry name" value="tRNA (guanine-N(7)-)-methyltransferase"/>
    <property type="match status" value="1"/>
</dbReference>
<feature type="coiled-coil region" evidence="12">
    <location>
        <begin position="2"/>
        <end position="54"/>
    </location>
</feature>
<dbReference type="SUPFAM" id="SSF53335">
    <property type="entry name" value="S-adenosyl-L-methionine-dependent methyltransferases"/>
    <property type="match status" value="1"/>
</dbReference>
<dbReference type="EMBL" id="JAEUBF010000148">
    <property type="protein sequence ID" value="KAH3680239.1"/>
    <property type="molecule type" value="Genomic_DNA"/>
</dbReference>
<evidence type="ECO:0000256" key="7">
    <source>
        <dbReference type="ARBA" id="ARBA00022694"/>
    </source>
</evidence>